<keyword evidence="6 8" id="KW-1133">Transmembrane helix</keyword>
<keyword evidence="10" id="KW-1185">Reference proteome</keyword>
<dbReference type="SUPFAM" id="SSF103473">
    <property type="entry name" value="MFS general substrate transporter"/>
    <property type="match status" value="1"/>
</dbReference>
<dbReference type="Proteomes" id="UP001176891">
    <property type="component" value="Unassembled WGS sequence"/>
</dbReference>
<evidence type="ECO:0000256" key="2">
    <source>
        <dbReference type="ARBA" id="ARBA00022448"/>
    </source>
</evidence>
<feature type="transmembrane region" description="Helical" evidence="8">
    <location>
        <begin position="391"/>
        <end position="408"/>
    </location>
</feature>
<evidence type="ECO:0000313" key="10">
    <source>
        <dbReference type="Proteomes" id="UP001176891"/>
    </source>
</evidence>
<keyword evidence="3 8" id="KW-0812">Transmembrane</keyword>
<evidence type="ECO:0000256" key="1">
    <source>
        <dbReference type="ARBA" id="ARBA00004141"/>
    </source>
</evidence>
<accession>A0ABT8X6Z8</accession>
<feature type="transmembrane region" description="Helical" evidence="8">
    <location>
        <begin position="53"/>
        <end position="72"/>
    </location>
</feature>
<protein>
    <recommendedName>
        <fullName evidence="8">ADP,ATP carrier protein</fullName>
    </recommendedName>
</protein>
<comment type="similarity">
    <text evidence="8">Belongs to the ADP/ATP translocase tlc family.</text>
</comment>
<comment type="subcellular location">
    <subcellularLocation>
        <location evidence="1 8">Membrane</location>
        <topology evidence="1 8">Multi-pass membrane protein</topology>
    </subcellularLocation>
</comment>
<dbReference type="EMBL" id="JAUOEM010000011">
    <property type="protein sequence ID" value="MDO5989761.1"/>
    <property type="molecule type" value="Genomic_DNA"/>
</dbReference>
<feature type="transmembrane region" description="Helical" evidence="8">
    <location>
        <begin position="111"/>
        <end position="135"/>
    </location>
</feature>
<feature type="transmembrane region" description="Helical" evidence="8">
    <location>
        <begin position="84"/>
        <end position="105"/>
    </location>
</feature>
<dbReference type="InterPro" id="IPR016024">
    <property type="entry name" value="ARM-type_fold"/>
</dbReference>
<feature type="transmembrane region" description="Helical" evidence="8">
    <location>
        <begin position="21"/>
        <end position="41"/>
    </location>
</feature>
<keyword evidence="4 8" id="KW-0547">Nucleotide-binding</keyword>
<dbReference type="InterPro" id="IPR011989">
    <property type="entry name" value="ARM-like"/>
</dbReference>
<feature type="transmembrane region" description="Helical" evidence="8">
    <location>
        <begin position="229"/>
        <end position="247"/>
    </location>
</feature>
<name>A0ABT8X6Z8_9FLAO</name>
<evidence type="ECO:0000256" key="7">
    <source>
        <dbReference type="ARBA" id="ARBA00023136"/>
    </source>
</evidence>
<evidence type="ECO:0000256" key="8">
    <source>
        <dbReference type="RuleBase" id="RU363121"/>
    </source>
</evidence>
<evidence type="ECO:0000256" key="4">
    <source>
        <dbReference type="ARBA" id="ARBA00022741"/>
    </source>
</evidence>
<evidence type="ECO:0000313" key="9">
    <source>
        <dbReference type="EMBL" id="MDO5989761.1"/>
    </source>
</evidence>
<keyword evidence="5 8" id="KW-0067">ATP-binding</keyword>
<dbReference type="InterPro" id="IPR036259">
    <property type="entry name" value="MFS_trans_sf"/>
</dbReference>
<dbReference type="InterPro" id="IPR004667">
    <property type="entry name" value="ADP_ATP_car_bac_type"/>
</dbReference>
<keyword evidence="7 8" id="KW-0472">Membrane</keyword>
<dbReference type="RefSeq" id="WP_303284444.1">
    <property type="nucleotide sequence ID" value="NZ_BAABCZ010000006.1"/>
</dbReference>
<dbReference type="PANTHER" id="PTHR43596:SF1">
    <property type="entry name" value="ADP,ATP CARRIER PROTEIN"/>
    <property type="match status" value="1"/>
</dbReference>
<feature type="transmembrane region" description="Helical" evidence="8">
    <location>
        <begin position="147"/>
        <end position="172"/>
    </location>
</feature>
<feature type="transmembrane region" description="Helical" evidence="8">
    <location>
        <begin position="178"/>
        <end position="197"/>
    </location>
</feature>
<sequence>MIKTTFKKVFDIRDGELKTALLMQSYIFLIIATLLIIKPTVNSIFISDLGADSLPLAYLMVAISAIITSYIYSRATEEFSLKTIIKFTLVFSIITLLILGVLLHLNLIHGWILYTFYTGVAIYAVLATSQFWVLANMVFNIREAKRLFGFIGSGAIIGGIFGGYLTTLLAPYIGNENLIFIAVFFLFCCFPILSIIWKEKVSVLNTFKQKKRIQTTSERPFKLIRSSKHLTFLALVIGIGVITARLVDFQFSDFAAKKIKDSEELTSFFGFWLSTFNVISLCLQLFLTRKIVGVWGVGFSLILLPLIILLGALLFLVVPELWVIILLKATDGSLKQSVNRSAMELLSLPLPYQLKKQTKSFIDVVVDSVATGIAGCILIFLIKGLHVPEKFLMGFIIVLTLIWTYFVIKVRKEYFLSFRRNLDNLDAENKRKRKEVSKSSFLMGMKNVFNNGTEKEILFMLSKVKEIKDDRLAAFIRPLIAHPSHKIKAEAIRNFYFFNNESIAIEIKKLLEINDENVVLASLEYLLKHAENNETLIFDIFLDHPNKFIADVALLCLSKEARGNSTLKDKYDFSTRVEKKLSEIEFVSDQTEKETQIVKLLDIIGYGDHKEGYSLISGNLNNPNIKVRNHAIKAAGYTMHEEFIDRLLEFIEDKLYRPQIITALLNYGPAIMESLQLKIVDKNMSLSIRKLLPQVIAAFKSQQSVNVLFSVFINSDDLAIRIESLKALSNLKSEKSELAFDKNKIAKLILEECKLYDVTLNAMHTQIIMHYFKKKKLKHALSEKEIDARESLMELLERRLDAGLERIFKLLELKYSKKDIQIAYQGILSEEQEKRTNAIEFLDILLNPKLKNVLIPIVEASILDTSSEEVIEMINKNKVTEMDCFTSILKGRDLKLKLAVLYLIQQIADAKYLPILETLIENNDSKVQGFARDAMDKISSQELLK</sequence>
<feature type="transmembrane region" description="Helical" evidence="8">
    <location>
        <begin position="267"/>
        <end position="287"/>
    </location>
</feature>
<dbReference type="Gene3D" id="1.20.1250.20">
    <property type="entry name" value="MFS general substrate transporter like domains"/>
    <property type="match status" value="1"/>
</dbReference>
<proteinExistence type="inferred from homology"/>
<evidence type="ECO:0000256" key="3">
    <source>
        <dbReference type="ARBA" id="ARBA00022692"/>
    </source>
</evidence>
<organism evidence="9 10">
    <name type="scientific">Flavivirga amylovorans</name>
    <dbReference type="NCBI Taxonomy" id="870486"/>
    <lineage>
        <taxon>Bacteria</taxon>
        <taxon>Pseudomonadati</taxon>
        <taxon>Bacteroidota</taxon>
        <taxon>Flavobacteriia</taxon>
        <taxon>Flavobacteriales</taxon>
        <taxon>Flavobacteriaceae</taxon>
        <taxon>Flavivirga</taxon>
    </lineage>
</organism>
<dbReference type="Gene3D" id="1.25.10.10">
    <property type="entry name" value="Leucine-rich Repeat Variant"/>
    <property type="match status" value="1"/>
</dbReference>
<gene>
    <name evidence="9" type="ORF">Q4Q39_20350</name>
</gene>
<feature type="transmembrane region" description="Helical" evidence="8">
    <location>
        <begin position="361"/>
        <end position="382"/>
    </location>
</feature>
<dbReference type="SUPFAM" id="SSF48371">
    <property type="entry name" value="ARM repeat"/>
    <property type="match status" value="1"/>
</dbReference>
<comment type="caution">
    <text evidence="9">The sequence shown here is derived from an EMBL/GenBank/DDBJ whole genome shotgun (WGS) entry which is preliminary data.</text>
</comment>
<dbReference type="PANTHER" id="PTHR43596">
    <property type="entry name" value="ADP,ATP CARRIER PROTEIN"/>
    <property type="match status" value="1"/>
</dbReference>
<evidence type="ECO:0000256" key="6">
    <source>
        <dbReference type="ARBA" id="ARBA00022989"/>
    </source>
</evidence>
<keyword evidence="2 8" id="KW-0813">Transport</keyword>
<dbReference type="Pfam" id="PF03219">
    <property type="entry name" value="TLC"/>
    <property type="match status" value="1"/>
</dbReference>
<reference evidence="9" key="1">
    <citation type="submission" date="2023-07" db="EMBL/GenBank/DDBJ databases">
        <title>Two novel species in the genus Flavivirga.</title>
        <authorList>
            <person name="Kwon K."/>
        </authorList>
    </citation>
    <scope>NUCLEOTIDE SEQUENCE</scope>
    <source>
        <strain evidence="9">KACC 14157</strain>
    </source>
</reference>
<feature type="transmembrane region" description="Helical" evidence="8">
    <location>
        <begin position="294"/>
        <end position="318"/>
    </location>
</feature>
<evidence type="ECO:0000256" key="5">
    <source>
        <dbReference type="ARBA" id="ARBA00022840"/>
    </source>
</evidence>